<dbReference type="CDD" id="cd13131">
    <property type="entry name" value="MATE_NorM_like"/>
    <property type="match status" value="1"/>
</dbReference>
<name>A0ABV7JGN5_9GAMM</name>
<reference evidence="12" key="1">
    <citation type="journal article" date="2019" name="Int. J. Syst. Evol. Microbiol.">
        <title>The Global Catalogue of Microorganisms (GCM) 10K type strain sequencing project: providing services to taxonomists for standard genome sequencing and annotation.</title>
        <authorList>
            <consortium name="The Broad Institute Genomics Platform"/>
            <consortium name="The Broad Institute Genome Sequencing Center for Infectious Disease"/>
            <person name="Wu L."/>
            <person name="Ma J."/>
        </authorList>
    </citation>
    <scope>NUCLEOTIDE SEQUENCE [LARGE SCALE GENOMIC DNA]</scope>
    <source>
        <strain evidence="12">KCTC 42953</strain>
    </source>
</reference>
<feature type="transmembrane region" description="Helical" evidence="10">
    <location>
        <begin position="20"/>
        <end position="42"/>
    </location>
</feature>
<feature type="transmembrane region" description="Helical" evidence="10">
    <location>
        <begin position="418"/>
        <end position="435"/>
    </location>
</feature>
<evidence type="ECO:0000256" key="1">
    <source>
        <dbReference type="ARBA" id="ARBA00004429"/>
    </source>
</evidence>
<evidence type="ECO:0000313" key="11">
    <source>
        <dbReference type="EMBL" id="MFC3194577.1"/>
    </source>
</evidence>
<feature type="transmembrane region" description="Helical" evidence="10">
    <location>
        <begin position="317"/>
        <end position="343"/>
    </location>
</feature>
<feature type="transmembrane region" description="Helical" evidence="10">
    <location>
        <begin position="194"/>
        <end position="212"/>
    </location>
</feature>
<evidence type="ECO:0000256" key="2">
    <source>
        <dbReference type="ARBA" id="ARBA00022448"/>
    </source>
</evidence>
<evidence type="ECO:0000256" key="6">
    <source>
        <dbReference type="ARBA" id="ARBA00022989"/>
    </source>
</evidence>
<organism evidence="11 12">
    <name type="scientific">Marinicella sediminis</name>
    <dbReference type="NCBI Taxonomy" id="1792834"/>
    <lineage>
        <taxon>Bacteria</taxon>
        <taxon>Pseudomonadati</taxon>
        <taxon>Pseudomonadota</taxon>
        <taxon>Gammaproteobacteria</taxon>
        <taxon>Lysobacterales</taxon>
        <taxon>Marinicellaceae</taxon>
        <taxon>Marinicella</taxon>
    </lineage>
</organism>
<evidence type="ECO:0000256" key="10">
    <source>
        <dbReference type="SAM" id="Phobius"/>
    </source>
</evidence>
<dbReference type="Proteomes" id="UP001595533">
    <property type="component" value="Unassembled WGS sequence"/>
</dbReference>
<evidence type="ECO:0000256" key="5">
    <source>
        <dbReference type="ARBA" id="ARBA00022692"/>
    </source>
</evidence>
<proteinExistence type="predicted"/>
<protein>
    <recommendedName>
        <fullName evidence="9">Multidrug-efflux transporter</fullName>
    </recommendedName>
</protein>
<dbReference type="InterPro" id="IPR050222">
    <property type="entry name" value="MATE_MdtK"/>
</dbReference>
<keyword evidence="5 10" id="KW-0812">Transmembrane</keyword>
<evidence type="ECO:0000256" key="3">
    <source>
        <dbReference type="ARBA" id="ARBA00022449"/>
    </source>
</evidence>
<accession>A0ABV7JGN5</accession>
<dbReference type="InterPro" id="IPR002528">
    <property type="entry name" value="MATE_fam"/>
</dbReference>
<evidence type="ECO:0000313" key="12">
    <source>
        <dbReference type="Proteomes" id="UP001595533"/>
    </source>
</evidence>
<evidence type="ECO:0000256" key="4">
    <source>
        <dbReference type="ARBA" id="ARBA00022475"/>
    </source>
</evidence>
<dbReference type="RefSeq" id="WP_077410635.1">
    <property type="nucleotide sequence ID" value="NZ_JBHRTS010000005.1"/>
</dbReference>
<evidence type="ECO:0000256" key="7">
    <source>
        <dbReference type="ARBA" id="ARBA00023065"/>
    </source>
</evidence>
<feature type="transmembrane region" description="Helical" evidence="10">
    <location>
        <begin position="54"/>
        <end position="74"/>
    </location>
</feature>
<keyword evidence="12" id="KW-1185">Reference proteome</keyword>
<gene>
    <name evidence="11" type="ORF">ACFODZ_10050</name>
</gene>
<sequence length="450" mass="48975">MEAMPFKRHLSQTIKLSTPLIISQITVVAMTFVDTVMAGRLGSVTLAAVAVGSSLWATAILFVFGILMAIPPVISEMDGANKRHKIAPFFRQAMWLAFILGLFFTGAILVMDPLFALFNTQAEVIPEAEAYLHALAWGVMPLSFFVTFRYLADGLSVTKTTMYVSFLGLLLNIPLNYILMFGKLGLPQLGAQGCGYATAIVLWVQMIAYVIITHKHKVMGSLHIFSHLAKPDWNEIWRFFRLGFPVGMSMFAEVGFFSVITLLASSLDTDTVAAHQIALNFSSLLFMVPLGLSMGITIRVGNAVGRNNPIDIKNAGFYGVGMVLFTQLFSATITVLFASQIVGLYIDDAAVATIAVSLLFYAAVFQLSDGIQVASAGALRGIKDMNFIMFSNLFSFWLLGFAASWYLCFERGMGAEGLWIGIIVGLTAAAVLNTLRFKAKTQAKMVPPGS</sequence>
<feature type="transmembrane region" description="Helical" evidence="10">
    <location>
        <begin position="277"/>
        <end position="296"/>
    </location>
</feature>
<feature type="transmembrane region" description="Helical" evidence="10">
    <location>
        <begin position="95"/>
        <end position="118"/>
    </location>
</feature>
<dbReference type="EMBL" id="JBHRTS010000005">
    <property type="protein sequence ID" value="MFC3194577.1"/>
    <property type="molecule type" value="Genomic_DNA"/>
</dbReference>
<dbReference type="PANTHER" id="PTHR43298">
    <property type="entry name" value="MULTIDRUG RESISTANCE PROTEIN NORM-RELATED"/>
    <property type="match status" value="1"/>
</dbReference>
<keyword evidence="6 10" id="KW-1133">Transmembrane helix</keyword>
<evidence type="ECO:0000256" key="8">
    <source>
        <dbReference type="ARBA" id="ARBA00023136"/>
    </source>
</evidence>
<dbReference type="PANTHER" id="PTHR43298:SF2">
    <property type="entry name" value="FMN_FAD EXPORTER YEEO-RELATED"/>
    <property type="match status" value="1"/>
</dbReference>
<keyword evidence="2" id="KW-0813">Transport</keyword>
<dbReference type="NCBIfam" id="TIGR00797">
    <property type="entry name" value="matE"/>
    <property type="match status" value="1"/>
</dbReference>
<keyword evidence="7" id="KW-0406">Ion transport</keyword>
<feature type="transmembrane region" description="Helical" evidence="10">
    <location>
        <begin position="130"/>
        <end position="151"/>
    </location>
</feature>
<evidence type="ECO:0000256" key="9">
    <source>
        <dbReference type="ARBA" id="ARBA00031636"/>
    </source>
</evidence>
<comment type="caution">
    <text evidence="11">The sequence shown here is derived from an EMBL/GenBank/DDBJ whole genome shotgun (WGS) entry which is preliminary data.</text>
</comment>
<dbReference type="InterPro" id="IPR048279">
    <property type="entry name" value="MdtK-like"/>
</dbReference>
<feature type="transmembrane region" description="Helical" evidence="10">
    <location>
        <begin position="163"/>
        <end position="182"/>
    </location>
</feature>
<comment type="subcellular location">
    <subcellularLocation>
        <location evidence="1">Cell inner membrane</location>
        <topology evidence="1">Multi-pass membrane protein</topology>
    </subcellularLocation>
</comment>
<dbReference type="PIRSF" id="PIRSF006603">
    <property type="entry name" value="DinF"/>
    <property type="match status" value="1"/>
</dbReference>
<dbReference type="Pfam" id="PF01554">
    <property type="entry name" value="MatE"/>
    <property type="match status" value="2"/>
</dbReference>
<keyword evidence="3" id="KW-0050">Antiport</keyword>
<feature type="transmembrane region" description="Helical" evidence="10">
    <location>
        <begin position="242"/>
        <end position="265"/>
    </location>
</feature>
<keyword evidence="4" id="KW-1003">Cell membrane</keyword>
<feature type="transmembrane region" description="Helical" evidence="10">
    <location>
        <begin position="387"/>
        <end position="406"/>
    </location>
</feature>
<keyword evidence="8 10" id="KW-0472">Membrane</keyword>
<feature type="transmembrane region" description="Helical" evidence="10">
    <location>
        <begin position="349"/>
        <end position="367"/>
    </location>
</feature>